<evidence type="ECO:0000256" key="3">
    <source>
        <dbReference type="ARBA" id="ARBA00022729"/>
    </source>
</evidence>
<dbReference type="Pfam" id="PF00267">
    <property type="entry name" value="Porin_1"/>
    <property type="match status" value="1"/>
</dbReference>
<dbReference type="Gene3D" id="2.40.160.10">
    <property type="entry name" value="Porin"/>
    <property type="match status" value="1"/>
</dbReference>
<keyword evidence="6" id="KW-0626">Porin</keyword>
<evidence type="ECO:0000313" key="8">
    <source>
        <dbReference type="Proteomes" id="UP000255460"/>
    </source>
</evidence>
<proteinExistence type="inferred from homology"/>
<gene>
    <name evidence="7" type="primary">ompC_2</name>
    <name evidence="7" type="ORF">NCTC10418_06856</name>
</gene>
<organism evidence="7 8">
    <name type="scientific">Escherichia coli</name>
    <dbReference type="NCBI Taxonomy" id="562"/>
    <lineage>
        <taxon>Bacteria</taxon>
        <taxon>Pseudomonadati</taxon>
        <taxon>Pseudomonadota</taxon>
        <taxon>Gammaproteobacteria</taxon>
        <taxon>Enterobacterales</taxon>
        <taxon>Enterobacteriaceae</taxon>
        <taxon>Escherichia</taxon>
    </lineage>
</organism>
<dbReference type="GO" id="GO:0046930">
    <property type="term" value="C:pore complex"/>
    <property type="evidence" value="ECO:0007669"/>
    <property type="project" value="UniProtKB-KW"/>
</dbReference>
<name>A0A376L2Q4_ECOLX</name>
<dbReference type="GO" id="GO:0009279">
    <property type="term" value="C:cell outer membrane"/>
    <property type="evidence" value="ECO:0007669"/>
    <property type="project" value="UniProtKB-SubCell"/>
</dbReference>
<comment type="subcellular location">
    <subcellularLocation>
        <location evidence="1 6">Cell outer membrane</location>
        <topology evidence="1 6">Multi-pass membrane protein</topology>
    </subcellularLocation>
</comment>
<evidence type="ECO:0000256" key="4">
    <source>
        <dbReference type="ARBA" id="ARBA00023136"/>
    </source>
</evidence>
<dbReference type="PROSITE" id="PS00576">
    <property type="entry name" value="GRAM_NEG_PORIN"/>
    <property type="match status" value="1"/>
</dbReference>
<dbReference type="PANTHER" id="PTHR34501:SF2">
    <property type="entry name" value="OUTER MEMBRANE PORIN F-RELATED"/>
    <property type="match status" value="1"/>
</dbReference>
<evidence type="ECO:0000256" key="2">
    <source>
        <dbReference type="ARBA" id="ARBA00007539"/>
    </source>
</evidence>
<dbReference type="GO" id="GO:0015288">
    <property type="term" value="F:porin activity"/>
    <property type="evidence" value="ECO:0007669"/>
    <property type="project" value="UniProtKB-KW"/>
</dbReference>
<dbReference type="EMBL" id="UFZQ01000001">
    <property type="protein sequence ID" value="STE89134.1"/>
    <property type="molecule type" value="Genomic_DNA"/>
</dbReference>
<evidence type="ECO:0000256" key="1">
    <source>
        <dbReference type="ARBA" id="ARBA00004571"/>
    </source>
</evidence>
<dbReference type="InterPro" id="IPR001702">
    <property type="entry name" value="Porin_Gram-ve"/>
</dbReference>
<dbReference type="InterPro" id="IPR023614">
    <property type="entry name" value="Porin_dom_sf"/>
</dbReference>
<comment type="subunit">
    <text evidence="6">Homotrimer.</text>
</comment>
<comment type="similarity">
    <text evidence="2 6">Belongs to the Gram-negative porin family.</text>
</comment>
<keyword evidence="6" id="KW-0813">Transport</keyword>
<dbReference type="InterPro" id="IPR050298">
    <property type="entry name" value="Gram-neg_bact_OMP"/>
</dbReference>
<keyword evidence="6" id="KW-0406">Ion transport</keyword>
<sequence>MWGNQDLVKYVDVGATYYFNKSISAFVDYKINLLDKNNFTDVLGINTDDIIATGLVYQF</sequence>
<dbReference type="GO" id="GO:0034220">
    <property type="term" value="P:monoatomic ion transmembrane transport"/>
    <property type="evidence" value="ECO:0007669"/>
    <property type="project" value="InterPro"/>
</dbReference>
<dbReference type="AlphaFoldDB" id="A0A376L2Q4"/>
<dbReference type="PANTHER" id="PTHR34501">
    <property type="entry name" value="PROTEIN YDDL-RELATED"/>
    <property type="match status" value="1"/>
</dbReference>
<evidence type="ECO:0000313" key="7">
    <source>
        <dbReference type="EMBL" id="STE89134.1"/>
    </source>
</evidence>
<keyword evidence="6" id="KW-0812">Transmembrane</keyword>
<dbReference type="SUPFAM" id="SSF56935">
    <property type="entry name" value="Porins"/>
    <property type="match status" value="1"/>
</dbReference>
<evidence type="ECO:0000256" key="6">
    <source>
        <dbReference type="RuleBase" id="RU000469"/>
    </source>
</evidence>
<dbReference type="InterPro" id="IPR013793">
    <property type="entry name" value="Porin_Gram-ve_CS"/>
</dbReference>
<accession>A0A376L2Q4</accession>
<protein>
    <submittedName>
        <fullName evidence="7">Putative outer membrane porin protein</fullName>
    </submittedName>
</protein>
<keyword evidence="3" id="KW-0732">Signal</keyword>
<dbReference type="Proteomes" id="UP000255460">
    <property type="component" value="Unassembled WGS sequence"/>
</dbReference>
<keyword evidence="4 6" id="KW-0472">Membrane</keyword>
<evidence type="ECO:0000256" key="5">
    <source>
        <dbReference type="ARBA" id="ARBA00023237"/>
    </source>
</evidence>
<keyword evidence="5 6" id="KW-0998">Cell outer membrane</keyword>
<reference evidence="7 8" key="1">
    <citation type="submission" date="2018-06" db="EMBL/GenBank/DDBJ databases">
        <authorList>
            <consortium name="Pathogen Informatics"/>
            <person name="Doyle S."/>
        </authorList>
    </citation>
    <scope>NUCLEOTIDE SEQUENCE [LARGE SCALE GENOMIC DNA]</scope>
    <source>
        <strain evidence="7 8">NCTC10418</strain>
    </source>
</reference>